<evidence type="ECO:0000313" key="2">
    <source>
        <dbReference type="Proteomes" id="UP000749646"/>
    </source>
</evidence>
<accession>A0A9P6JFP6</accession>
<organism evidence="1 2">
    <name type="scientific">Modicella reniformis</name>
    <dbReference type="NCBI Taxonomy" id="1440133"/>
    <lineage>
        <taxon>Eukaryota</taxon>
        <taxon>Fungi</taxon>
        <taxon>Fungi incertae sedis</taxon>
        <taxon>Mucoromycota</taxon>
        <taxon>Mortierellomycotina</taxon>
        <taxon>Mortierellomycetes</taxon>
        <taxon>Mortierellales</taxon>
        <taxon>Mortierellaceae</taxon>
        <taxon>Modicella</taxon>
    </lineage>
</organism>
<feature type="non-terminal residue" evidence="1">
    <location>
        <position position="1"/>
    </location>
</feature>
<dbReference type="Proteomes" id="UP000749646">
    <property type="component" value="Unassembled WGS sequence"/>
</dbReference>
<dbReference type="AlphaFoldDB" id="A0A9P6JFP6"/>
<protein>
    <submittedName>
        <fullName evidence="1">Uncharacterized protein</fullName>
    </submittedName>
</protein>
<proteinExistence type="predicted"/>
<evidence type="ECO:0000313" key="1">
    <source>
        <dbReference type="EMBL" id="KAF9969919.1"/>
    </source>
</evidence>
<comment type="caution">
    <text evidence="1">The sequence shown here is derived from an EMBL/GenBank/DDBJ whole genome shotgun (WGS) entry which is preliminary data.</text>
</comment>
<sequence>LTFSGIAGRIGRSMQNLLCLLLEAGRPESETDSPQFETGQPVAARKAFGDANIRLCRTSTHLEVVELEGLLKEVLVGNCETEGLAETLLDPCHHAVSGPLALERVGRHLLEVLVELFRGLLSPRKLGLVFFVFLGALAAVEVDTTVSENEICRRPQKPCWDRSHQL</sequence>
<keyword evidence="2" id="KW-1185">Reference proteome</keyword>
<gene>
    <name evidence="1" type="ORF">BGZ65_011520</name>
</gene>
<reference evidence="1" key="1">
    <citation type="journal article" date="2020" name="Fungal Divers.">
        <title>Resolving the Mortierellaceae phylogeny through synthesis of multi-gene phylogenetics and phylogenomics.</title>
        <authorList>
            <person name="Vandepol N."/>
            <person name="Liber J."/>
            <person name="Desiro A."/>
            <person name="Na H."/>
            <person name="Kennedy M."/>
            <person name="Barry K."/>
            <person name="Grigoriev I.V."/>
            <person name="Miller A.N."/>
            <person name="O'Donnell K."/>
            <person name="Stajich J.E."/>
            <person name="Bonito G."/>
        </authorList>
    </citation>
    <scope>NUCLEOTIDE SEQUENCE</scope>
    <source>
        <strain evidence="1">MES-2147</strain>
    </source>
</reference>
<name>A0A9P6JFP6_9FUNG</name>
<dbReference type="EMBL" id="JAAAHW010005096">
    <property type="protein sequence ID" value="KAF9969919.1"/>
    <property type="molecule type" value="Genomic_DNA"/>
</dbReference>